<dbReference type="RefSeq" id="WP_072763160.1">
    <property type="nucleotide sequence ID" value="NZ_FQYX01000003.1"/>
</dbReference>
<dbReference type="SUPFAM" id="SSF46626">
    <property type="entry name" value="Cytochrome c"/>
    <property type="match status" value="1"/>
</dbReference>
<dbReference type="OrthoDB" id="338827at2"/>
<dbReference type="GO" id="GO:0009055">
    <property type="term" value="F:electron transfer activity"/>
    <property type="evidence" value="ECO:0007669"/>
    <property type="project" value="InterPro"/>
</dbReference>
<dbReference type="SUPFAM" id="SSF48695">
    <property type="entry name" value="Multiheme cytochromes"/>
    <property type="match status" value="1"/>
</dbReference>
<protein>
    <recommendedName>
        <fullName evidence="3">Cytochrome c domain-containing protein</fullName>
    </recommendedName>
</protein>
<dbReference type="Proteomes" id="UP000184231">
    <property type="component" value="Unassembled WGS sequence"/>
</dbReference>
<dbReference type="GO" id="GO:0020037">
    <property type="term" value="F:heme binding"/>
    <property type="evidence" value="ECO:0007669"/>
    <property type="project" value="InterPro"/>
</dbReference>
<organism evidence="1 2">
    <name type="scientific">Arenibacter nanhaiticus</name>
    <dbReference type="NCBI Taxonomy" id="558155"/>
    <lineage>
        <taxon>Bacteria</taxon>
        <taxon>Pseudomonadati</taxon>
        <taxon>Bacteroidota</taxon>
        <taxon>Flavobacteriia</taxon>
        <taxon>Flavobacteriales</taxon>
        <taxon>Flavobacteriaceae</taxon>
        <taxon>Arenibacter</taxon>
    </lineage>
</organism>
<accession>A0A1M6C5W0</accession>
<sequence length="333" mass="38460">MKISKILLLAVPIISITVLLLSLNRFSTFKNEIKFSPTLSSYGFFQGKMSNLIPSPNVEVFELSAPLFSDYAEKQRLFKIPKDSTITILKTGKLDFPEGSILAKTFFYRIDDEVNALKILETRLLIKKDSRWNFATYQWNEPQTEAFLTLEGADSQINWMDNNNKYRQINYHIPSPNECIACHKSNGKIQPIGPKVGNLKKWFINQGDTIDQWQHFIDKKLIVSNNLHDGIEKLPDYNDVQKDLTKRARAYLDINCAHCHNPLGIANYKTLNLGYEVPYEKTGIALKYPKIIHRMKITGDLHMPKLGTTILHDEGYDLIKEYVQQLHRNKPMR</sequence>
<evidence type="ECO:0008006" key="3">
    <source>
        <dbReference type="Google" id="ProtNLM"/>
    </source>
</evidence>
<evidence type="ECO:0000313" key="2">
    <source>
        <dbReference type="Proteomes" id="UP000184231"/>
    </source>
</evidence>
<dbReference type="EMBL" id="FQYX01000003">
    <property type="protein sequence ID" value="SHI56352.1"/>
    <property type="molecule type" value="Genomic_DNA"/>
</dbReference>
<gene>
    <name evidence="1" type="ORF">SAMN04487911_10391</name>
</gene>
<dbReference type="AlphaFoldDB" id="A0A1M6C5W0"/>
<reference evidence="1 2" key="1">
    <citation type="submission" date="2016-11" db="EMBL/GenBank/DDBJ databases">
        <authorList>
            <person name="Jaros S."/>
            <person name="Januszkiewicz K."/>
            <person name="Wedrychowicz H."/>
        </authorList>
    </citation>
    <scope>NUCLEOTIDE SEQUENCE [LARGE SCALE GENOMIC DNA]</scope>
    <source>
        <strain evidence="1 2">CGMCC 1.8863</strain>
    </source>
</reference>
<proteinExistence type="predicted"/>
<evidence type="ECO:0000313" key="1">
    <source>
        <dbReference type="EMBL" id="SHI56352.1"/>
    </source>
</evidence>
<name>A0A1M6C5W0_9FLAO</name>
<dbReference type="InterPro" id="IPR036909">
    <property type="entry name" value="Cyt_c-like_dom_sf"/>
</dbReference>
<dbReference type="InterPro" id="IPR036280">
    <property type="entry name" value="Multihaem_cyt_sf"/>
</dbReference>
<dbReference type="STRING" id="558155.SAMN04487911_10391"/>
<keyword evidence="2" id="KW-1185">Reference proteome</keyword>